<dbReference type="InterPro" id="IPR013210">
    <property type="entry name" value="LRR_N_plant-typ"/>
</dbReference>
<evidence type="ECO:0000256" key="3">
    <source>
        <dbReference type="ARBA" id="ARBA00022737"/>
    </source>
</evidence>
<name>A0A5D3CYT3_CUCMM</name>
<dbReference type="EMBL" id="SSTD01008307">
    <property type="protein sequence ID" value="TYK16665.1"/>
    <property type="molecule type" value="Genomic_DNA"/>
</dbReference>
<evidence type="ECO:0000256" key="1">
    <source>
        <dbReference type="ARBA" id="ARBA00004196"/>
    </source>
</evidence>
<dbReference type="InterPro" id="IPR051848">
    <property type="entry name" value="PGIP"/>
</dbReference>
<dbReference type="InterPro" id="IPR032675">
    <property type="entry name" value="LRR_dom_sf"/>
</dbReference>
<dbReference type="PANTHER" id="PTHR48059">
    <property type="entry name" value="POLYGALACTURONASE INHIBITOR 1"/>
    <property type="match status" value="1"/>
</dbReference>
<keyword evidence="2" id="KW-0433">Leucine-rich repeat</keyword>
<dbReference type="AlphaFoldDB" id="A0A5D3CYT3"/>
<dbReference type="InterPro" id="IPR001611">
    <property type="entry name" value="Leu-rich_rpt"/>
</dbReference>
<accession>A0A5D3CYT3</accession>
<feature type="domain" description="Leucine-rich repeat-containing N-terminal plant-type" evidence="5">
    <location>
        <begin position="34"/>
        <end position="71"/>
    </location>
</feature>
<evidence type="ECO:0000256" key="4">
    <source>
        <dbReference type="ARBA" id="ARBA00038043"/>
    </source>
</evidence>
<dbReference type="Proteomes" id="UP000321947">
    <property type="component" value="Unassembled WGS sequence"/>
</dbReference>
<dbReference type="FunFam" id="3.80.10.10:FF:000348">
    <property type="entry name" value="Polygalacturonase inhibitor 1"/>
    <property type="match status" value="1"/>
</dbReference>
<dbReference type="Gene3D" id="3.80.10.10">
    <property type="entry name" value="Ribonuclease Inhibitor"/>
    <property type="match status" value="1"/>
</dbReference>
<comment type="similarity">
    <text evidence="4">Belongs to the polygalacturonase-inhibiting protein family.</text>
</comment>
<protein>
    <submittedName>
        <fullName evidence="6">Polygalacturonase inhibitor-like</fullName>
    </submittedName>
</protein>
<evidence type="ECO:0000313" key="7">
    <source>
        <dbReference type="Proteomes" id="UP000321947"/>
    </source>
</evidence>
<dbReference type="Pfam" id="PF13516">
    <property type="entry name" value="LRR_6"/>
    <property type="match status" value="1"/>
</dbReference>
<evidence type="ECO:0000256" key="2">
    <source>
        <dbReference type="ARBA" id="ARBA00022614"/>
    </source>
</evidence>
<evidence type="ECO:0000313" key="6">
    <source>
        <dbReference type="EMBL" id="TYK16665.1"/>
    </source>
</evidence>
<comment type="caution">
    <text evidence="6">The sequence shown here is derived from an EMBL/GenBank/DDBJ whole genome shotgun (WGS) entry which is preliminary data.</text>
</comment>
<sequence>MASNLNKLSWLPFFFIFFFFFFFITISFAELCNPNDKKVLLKIKKAFNNPYILTSWDPQTDCCHWYCVKCDRTTHRIISLTIFADDRLTGQIPPEVGDLPFLQTLMLHKLPNLTGPIQPTIAKLHNLKFLDLSWNGLSGEIPDSLSTLKNLFILTLSFNKLTGKIPSSLSELPSLGGLRLDRNQLTGQIPDSFGYFAGEQAPDLILSHNQLSGKIPSSLSRLNFTSIDLSRNKLEGDAFMFFGANKTIQILDLSRNLLEFNLSEVVFPQSLTSLDLNHNKVFGGLPPVMTELKLQYLNVSYNRLCGPIPVGGNLQSFDLYSYFHNKCLCGAPLGDCK</sequence>
<organism evidence="6 7">
    <name type="scientific">Cucumis melo var. makuwa</name>
    <name type="common">Oriental melon</name>
    <dbReference type="NCBI Taxonomy" id="1194695"/>
    <lineage>
        <taxon>Eukaryota</taxon>
        <taxon>Viridiplantae</taxon>
        <taxon>Streptophyta</taxon>
        <taxon>Embryophyta</taxon>
        <taxon>Tracheophyta</taxon>
        <taxon>Spermatophyta</taxon>
        <taxon>Magnoliopsida</taxon>
        <taxon>eudicotyledons</taxon>
        <taxon>Gunneridae</taxon>
        <taxon>Pentapetalae</taxon>
        <taxon>rosids</taxon>
        <taxon>fabids</taxon>
        <taxon>Cucurbitales</taxon>
        <taxon>Cucurbitaceae</taxon>
        <taxon>Benincaseae</taxon>
        <taxon>Cucumis</taxon>
    </lineage>
</organism>
<dbReference type="SUPFAM" id="SSF52058">
    <property type="entry name" value="L domain-like"/>
    <property type="match status" value="1"/>
</dbReference>
<proteinExistence type="inferred from homology"/>
<dbReference type="Pfam" id="PF08263">
    <property type="entry name" value="LRRNT_2"/>
    <property type="match status" value="1"/>
</dbReference>
<gene>
    <name evidence="6" type="ORF">E5676_scaffold21G004960</name>
</gene>
<dbReference type="Pfam" id="PF00560">
    <property type="entry name" value="LRR_1"/>
    <property type="match status" value="5"/>
</dbReference>
<comment type="subcellular location">
    <subcellularLocation>
        <location evidence="1">Cell envelope</location>
    </subcellularLocation>
</comment>
<evidence type="ECO:0000259" key="5">
    <source>
        <dbReference type="Pfam" id="PF08263"/>
    </source>
</evidence>
<reference evidence="6 7" key="1">
    <citation type="submission" date="2019-08" db="EMBL/GenBank/DDBJ databases">
        <title>Draft genome sequences of two oriental melons (Cucumis melo L. var makuwa).</title>
        <authorList>
            <person name="Kwon S.-Y."/>
        </authorList>
    </citation>
    <scope>NUCLEOTIDE SEQUENCE [LARGE SCALE GENOMIC DNA]</scope>
    <source>
        <strain evidence="7">cv. Chang Bougi</strain>
        <tissue evidence="6">Leaf</tissue>
    </source>
</reference>
<dbReference type="PANTHER" id="PTHR48059:SF4">
    <property type="entry name" value="POLYGALACTURONASE INHIBITOR 1-RELATED"/>
    <property type="match status" value="1"/>
</dbReference>
<keyword evidence="3" id="KW-0677">Repeat</keyword>